<name>D4E6J6_SEROD</name>
<proteinExistence type="predicted"/>
<organism evidence="1 2">
    <name type="scientific">Serratia odorifera DSM 4582</name>
    <dbReference type="NCBI Taxonomy" id="667129"/>
    <lineage>
        <taxon>Bacteria</taxon>
        <taxon>Pseudomonadati</taxon>
        <taxon>Pseudomonadota</taxon>
        <taxon>Gammaproteobacteria</taxon>
        <taxon>Enterobacterales</taxon>
        <taxon>Yersiniaceae</taxon>
        <taxon>Serratia</taxon>
    </lineage>
</organism>
<protein>
    <submittedName>
        <fullName evidence="1">Uncharacterized protein</fullName>
    </submittedName>
</protein>
<keyword evidence="2" id="KW-1185">Reference proteome</keyword>
<dbReference type="EMBL" id="ADBY01000052">
    <property type="protein sequence ID" value="EFE94562.1"/>
    <property type="molecule type" value="Genomic_DNA"/>
</dbReference>
<evidence type="ECO:0000313" key="1">
    <source>
        <dbReference type="EMBL" id="EFE94562.1"/>
    </source>
</evidence>
<reference evidence="1 2" key="1">
    <citation type="submission" date="2010-01" db="EMBL/GenBank/DDBJ databases">
        <authorList>
            <person name="Muzny D."/>
            <person name="Qin X."/>
            <person name="Deng J."/>
            <person name="Jiang H."/>
            <person name="Liu Y."/>
            <person name="Qu J."/>
            <person name="Song X.-Z."/>
            <person name="Zhang L."/>
            <person name="Thornton R."/>
            <person name="Coyle M."/>
            <person name="Francisco L."/>
            <person name="Jackson L."/>
            <person name="Javaid M."/>
            <person name="Korchina V."/>
            <person name="Kovar C."/>
            <person name="Mata R."/>
            <person name="Mathew T."/>
            <person name="Ngo R."/>
            <person name="Nguyen L."/>
            <person name="Nguyen N."/>
            <person name="Okwuonu G."/>
            <person name="Ongeri F."/>
            <person name="Pham C."/>
            <person name="Simmons D."/>
            <person name="Wilczek-Boney K."/>
            <person name="Hale W."/>
            <person name="Jakkamsetti A."/>
            <person name="Pham P."/>
            <person name="Ruth R."/>
            <person name="San Lucas F."/>
            <person name="Warren J."/>
            <person name="Zhang J."/>
            <person name="Zhao Z."/>
            <person name="Zhou C."/>
            <person name="Zhu D."/>
            <person name="Lee S."/>
            <person name="Bess C."/>
            <person name="Blankenburg K."/>
            <person name="Forbes L."/>
            <person name="Fu Q."/>
            <person name="Gubbala S."/>
            <person name="Hirani K."/>
            <person name="Jayaseelan J.C."/>
            <person name="Lara F."/>
            <person name="Munidasa M."/>
            <person name="Palculict T."/>
            <person name="Patil S."/>
            <person name="Pu L.-L."/>
            <person name="Saada N."/>
            <person name="Tang L."/>
            <person name="Weissenberger G."/>
            <person name="Zhu Y."/>
            <person name="Hemphill L."/>
            <person name="Shang Y."/>
            <person name="Youmans B."/>
            <person name="Ayvaz T."/>
            <person name="Ross M."/>
            <person name="Santibanez J."/>
            <person name="Aqrawi P."/>
            <person name="Gross S."/>
            <person name="Joshi V."/>
            <person name="Fowler G."/>
            <person name="Nazareth L."/>
            <person name="Reid J."/>
            <person name="Worley K."/>
            <person name="Petrosino J."/>
            <person name="Highlander S."/>
            <person name="Gibbs R."/>
        </authorList>
    </citation>
    <scope>NUCLEOTIDE SEQUENCE [LARGE SCALE GENOMIC DNA]</scope>
    <source>
        <strain evidence="1 2">DSM 4582</strain>
    </source>
</reference>
<accession>D4E6J6</accession>
<dbReference type="Proteomes" id="UP000005723">
    <property type="component" value="Unassembled WGS sequence"/>
</dbReference>
<gene>
    <name evidence="1" type="ORF">HMPREF0758_3796</name>
</gene>
<dbReference type="AlphaFoldDB" id="D4E6J6"/>
<dbReference type="HOGENOM" id="CLU_2208250_0_0_6"/>
<evidence type="ECO:0000313" key="2">
    <source>
        <dbReference type="Proteomes" id="UP000005723"/>
    </source>
</evidence>
<sequence length="107" mass="12016">MVLVTLASQRIYIGLVYTALNESTASDNLVLLPLLSGKRDPNALQIKVENNYAAYYQRNKIDLSSKPDSVFCFRKIIFLHQIESLSLFDPLMLGETVAPSKVLDTPR</sequence>
<comment type="caution">
    <text evidence="1">The sequence shown here is derived from an EMBL/GenBank/DDBJ whole genome shotgun (WGS) entry which is preliminary data.</text>
</comment>
<dbReference type="STRING" id="667129.HMPREF0758_3796"/>